<dbReference type="CDD" id="cd04497">
    <property type="entry name" value="hPOT1_OB1_like"/>
    <property type="match status" value="1"/>
</dbReference>
<dbReference type="GO" id="GO:0000723">
    <property type="term" value="P:telomere maintenance"/>
    <property type="evidence" value="ECO:0007669"/>
    <property type="project" value="InterPro"/>
</dbReference>
<dbReference type="RefSeq" id="XP_033590198.1">
    <property type="nucleotide sequence ID" value="XM_033733641.1"/>
</dbReference>
<feature type="compositionally biased region" description="Polar residues" evidence="1">
    <location>
        <begin position="906"/>
        <end position="924"/>
    </location>
</feature>
<evidence type="ECO:0000313" key="4">
    <source>
        <dbReference type="Proteomes" id="UP000799767"/>
    </source>
</evidence>
<feature type="region of interest" description="Disordered" evidence="1">
    <location>
        <begin position="1078"/>
        <end position="1101"/>
    </location>
</feature>
<dbReference type="OrthoDB" id="5363079at2759"/>
<protein>
    <recommendedName>
        <fullName evidence="2">Telomeric single stranded DNA binding POT1/Cdc13 domain-containing protein</fullName>
    </recommendedName>
</protein>
<evidence type="ECO:0000256" key="1">
    <source>
        <dbReference type="SAM" id="MobiDB-lite"/>
    </source>
</evidence>
<dbReference type="GO" id="GO:0000781">
    <property type="term" value="C:chromosome, telomeric region"/>
    <property type="evidence" value="ECO:0007669"/>
    <property type="project" value="InterPro"/>
</dbReference>
<evidence type="ECO:0000313" key="3">
    <source>
        <dbReference type="EMBL" id="KAF2483628.1"/>
    </source>
</evidence>
<reference evidence="3" key="1">
    <citation type="journal article" date="2020" name="Stud. Mycol.">
        <title>101 Dothideomycetes genomes: a test case for predicting lifestyles and emergence of pathogens.</title>
        <authorList>
            <person name="Haridas S."/>
            <person name="Albert R."/>
            <person name="Binder M."/>
            <person name="Bloem J."/>
            <person name="Labutti K."/>
            <person name="Salamov A."/>
            <person name="Andreopoulos B."/>
            <person name="Baker S."/>
            <person name="Barry K."/>
            <person name="Bills G."/>
            <person name="Bluhm B."/>
            <person name="Cannon C."/>
            <person name="Castanera R."/>
            <person name="Culley D."/>
            <person name="Daum C."/>
            <person name="Ezra D."/>
            <person name="Gonzalez J."/>
            <person name="Henrissat B."/>
            <person name="Kuo A."/>
            <person name="Liang C."/>
            <person name="Lipzen A."/>
            <person name="Lutzoni F."/>
            <person name="Magnuson J."/>
            <person name="Mondo S."/>
            <person name="Nolan M."/>
            <person name="Ohm R."/>
            <person name="Pangilinan J."/>
            <person name="Park H.-J."/>
            <person name="Ramirez L."/>
            <person name="Alfaro M."/>
            <person name="Sun H."/>
            <person name="Tritt A."/>
            <person name="Yoshinaga Y."/>
            <person name="Zwiers L.-H."/>
            <person name="Turgeon B."/>
            <person name="Goodwin S."/>
            <person name="Spatafora J."/>
            <person name="Crous P."/>
            <person name="Grigoriev I."/>
        </authorList>
    </citation>
    <scope>NUCLEOTIDE SEQUENCE</scope>
    <source>
        <strain evidence="3">CBS 113389</strain>
    </source>
</reference>
<feature type="compositionally biased region" description="Low complexity" evidence="1">
    <location>
        <begin position="753"/>
        <end position="766"/>
    </location>
</feature>
<feature type="compositionally biased region" description="Basic residues" evidence="1">
    <location>
        <begin position="869"/>
        <end position="880"/>
    </location>
</feature>
<organism evidence="3 4">
    <name type="scientific">Neohortaea acidophila</name>
    <dbReference type="NCBI Taxonomy" id="245834"/>
    <lineage>
        <taxon>Eukaryota</taxon>
        <taxon>Fungi</taxon>
        <taxon>Dikarya</taxon>
        <taxon>Ascomycota</taxon>
        <taxon>Pezizomycotina</taxon>
        <taxon>Dothideomycetes</taxon>
        <taxon>Dothideomycetidae</taxon>
        <taxon>Mycosphaerellales</taxon>
        <taxon>Teratosphaeriaceae</taxon>
        <taxon>Neohortaea</taxon>
    </lineage>
</organism>
<keyword evidence="4" id="KW-1185">Reference proteome</keyword>
<feature type="compositionally biased region" description="Low complexity" evidence="1">
    <location>
        <begin position="784"/>
        <end position="799"/>
    </location>
</feature>
<sequence>MESSSGEETIPITSLTPDTAPPPDKSIRGIVTLSWPYSSSTRQCAFLLADPDFRLRGRKGQVRIRFTGASAEAVAKTRVGIGDEVVLGLLGASWEQDPEATRTPGRSVDGELMFKRRLRLGVVKDGGEMVRLDVDAPASPPPISRQEPDVLATPLPKTVTGLMTDLHGASEGLPRFTYTSPAFMKRARLSGDGFAGPRLDPFEADDDVQQTSEGRWSSFGSSRPWRYRQRTPSPKKTSFEEISDAARESVPGSMLPPSPTLRVTTTQGEVNPGSVAEPTADQTQGPTTPQLRPVVSPTLPLPSPFPVEGNPFQQQLGQGSLEALNSARDAPVIASYEAFRQQYASSQMLPTQTVAPGSSIMDSATATKDNLAQDTQSKLVEEAPQQDLLSPTAPEKAKDDLPLTPARPESPKTKPVAQEDTTTPAQRSNHATPQSDKDKIMAQTFRSLFGFGASQDTAPPDKPKSPSPLLAISNLDGTSMETPDLNYKRQQLDFDGQASQDTAPSDEPKSPSALLAISNLDGSIMETPSSNFERQHFGFDGQASDLPPEPSGLDIAEDSHSVSSAQEQSYLPAPPVLPDRSPLLEPSANQSEIEIIDLGSSSDEETIKEVESKQPPVVSVPQRQVPTLEIQDTFAEADEADLLAELPEVVPLQIPETLSESMDLEIVAEAAPQTLPIHEPEVSPVGELSELVPPTGSHPMSPIVLDSLSPVELKDASFDSPEPPSIDAVQEIPDAPVEIEKAEMIADQPLERQSQSPASQAATAAQLERLEDRSEVLQHTMEEPLYPDLPLSPSDSQSLRAMASQAALPSVIPEMSGNVFPPTPQLTQQESVVQQPVLPQDPADELTATEEQASTLQEAAEEVDAPVAKRTRTRKRKAKSSRVSDVPAVISDWFSPKASDTHAKEAQQTPRRNGFTETEVQQTPTHPPIKEDALTQSEQNQTLNREASGFSTSSAYFTPLAHLGRLLNVSSQQALGSNTVDVFAVVTDQTTEAVRAKSGPRDYFTIFKIADASVPDKANAVRVEVYRPWLATLPVAAVGDVILLRAFAVKSRKRRPYLLSTDASAWCVWRYGEGSAEEGTENDKPVWARKGGGSVNEVITGPPVEFGEEEKKHAEGLREWWLHALRDEQGNGVDEDLDDATTMNGNAAAQVVEAAKL</sequence>
<proteinExistence type="predicted"/>
<dbReference type="SMART" id="SM00976">
    <property type="entry name" value="Telo_bind"/>
    <property type="match status" value="1"/>
</dbReference>
<name>A0A6A6PU48_9PEZI</name>
<feature type="region of interest" description="Disordered" evidence="1">
    <location>
        <begin position="382"/>
        <end position="624"/>
    </location>
</feature>
<evidence type="ECO:0000259" key="2">
    <source>
        <dbReference type="SMART" id="SM00976"/>
    </source>
</evidence>
<dbReference type="EMBL" id="MU001635">
    <property type="protein sequence ID" value="KAF2483628.1"/>
    <property type="molecule type" value="Genomic_DNA"/>
</dbReference>
<dbReference type="SUPFAM" id="SSF50249">
    <property type="entry name" value="Nucleic acid-binding proteins"/>
    <property type="match status" value="1"/>
</dbReference>
<gene>
    <name evidence="3" type="ORF">BDY17DRAFT_297748</name>
</gene>
<feature type="compositionally biased region" description="Basic and acidic residues" evidence="1">
    <location>
        <begin position="768"/>
        <end position="782"/>
    </location>
</feature>
<dbReference type="GeneID" id="54474643"/>
<dbReference type="GO" id="GO:0003677">
    <property type="term" value="F:DNA binding"/>
    <property type="evidence" value="ECO:0007669"/>
    <property type="project" value="InterPro"/>
</dbReference>
<feature type="region of interest" description="Disordered" evidence="1">
    <location>
        <begin position="742"/>
        <end position="805"/>
    </location>
</feature>
<dbReference type="Proteomes" id="UP000799767">
    <property type="component" value="Unassembled WGS sequence"/>
</dbReference>
<feature type="region of interest" description="Disordered" evidence="1">
    <location>
        <begin position="1"/>
        <end position="25"/>
    </location>
</feature>
<dbReference type="Gene3D" id="2.40.50.140">
    <property type="entry name" value="Nucleic acid-binding proteins"/>
    <property type="match status" value="1"/>
</dbReference>
<feature type="region of interest" description="Disordered" evidence="1">
    <location>
        <begin position="196"/>
        <end position="313"/>
    </location>
</feature>
<accession>A0A6A6PU48</accession>
<feature type="region of interest" description="Disordered" evidence="1">
    <location>
        <begin position="843"/>
        <end position="882"/>
    </location>
</feature>
<dbReference type="Pfam" id="PF02765">
    <property type="entry name" value="POT1"/>
    <property type="match status" value="1"/>
</dbReference>
<dbReference type="InterPro" id="IPR011564">
    <property type="entry name" value="Telomer_end-bd_POT1/Cdc13"/>
</dbReference>
<feature type="compositionally biased region" description="Polar residues" evidence="1">
    <location>
        <begin position="419"/>
        <end position="434"/>
    </location>
</feature>
<feature type="compositionally biased region" description="Polar residues" evidence="1">
    <location>
        <begin position="209"/>
        <end position="221"/>
    </location>
</feature>
<feature type="compositionally biased region" description="Polar residues" evidence="1">
    <location>
        <begin position="280"/>
        <end position="290"/>
    </location>
</feature>
<feature type="compositionally biased region" description="Low complexity" evidence="1">
    <location>
        <begin position="614"/>
        <end position="624"/>
    </location>
</feature>
<feature type="compositionally biased region" description="Polar residues" evidence="1">
    <location>
        <begin position="1"/>
        <end position="17"/>
    </location>
</feature>
<feature type="domain" description="Telomeric single stranded DNA binding POT1/Cdc13" evidence="2">
    <location>
        <begin position="966"/>
        <end position="1122"/>
    </location>
</feature>
<feature type="region of interest" description="Disordered" evidence="1">
    <location>
        <begin position="896"/>
        <end position="932"/>
    </location>
</feature>
<dbReference type="InterPro" id="IPR012340">
    <property type="entry name" value="NA-bd_OB-fold"/>
</dbReference>
<dbReference type="AlphaFoldDB" id="A0A6A6PU48"/>